<keyword evidence="3" id="KW-1185">Reference proteome</keyword>
<proteinExistence type="predicted"/>
<evidence type="ECO:0000313" key="2">
    <source>
        <dbReference type="EMBL" id="KAH7028146.1"/>
    </source>
</evidence>
<gene>
    <name evidence="2" type="ORF">B0I36DRAFT_386019</name>
</gene>
<evidence type="ECO:0000313" key="3">
    <source>
        <dbReference type="Proteomes" id="UP000756346"/>
    </source>
</evidence>
<accession>A0A9P8Y5V6</accession>
<dbReference type="AlphaFoldDB" id="A0A9P8Y5V6"/>
<feature type="region of interest" description="Disordered" evidence="1">
    <location>
        <begin position="342"/>
        <end position="387"/>
    </location>
</feature>
<dbReference type="EMBL" id="JAGTJQ010000007">
    <property type="protein sequence ID" value="KAH7028146.1"/>
    <property type="molecule type" value="Genomic_DNA"/>
</dbReference>
<feature type="compositionally biased region" description="Acidic residues" evidence="1">
    <location>
        <begin position="271"/>
        <end position="280"/>
    </location>
</feature>
<dbReference type="GeneID" id="70190640"/>
<evidence type="ECO:0000256" key="1">
    <source>
        <dbReference type="SAM" id="MobiDB-lite"/>
    </source>
</evidence>
<comment type="caution">
    <text evidence="2">The sequence shown here is derived from an EMBL/GenBank/DDBJ whole genome shotgun (WGS) entry which is preliminary data.</text>
</comment>
<dbReference type="OrthoDB" id="5333491at2759"/>
<dbReference type="RefSeq" id="XP_046010945.1">
    <property type="nucleotide sequence ID" value="XM_046161094.1"/>
</dbReference>
<name>A0A9P8Y5V6_9PEZI</name>
<dbReference type="Proteomes" id="UP000756346">
    <property type="component" value="Unassembled WGS sequence"/>
</dbReference>
<reference evidence="2" key="1">
    <citation type="journal article" date="2021" name="Nat. Commun.">
        <title>Genetic determinants of endophytism in the Arabidopsis root mycobiome.</title>
        <authorList>
            <person name="Mesny F."/>
            <person name="Miyauchi S."/>
            <person name="Thiergart T."/>
            <person name="Pickel B."/>
            <person name="Atanasova L."/>
            <person name="Karlsson M."/>
            <person name="Huettel B."/>
            <person name="Barry K.W."/>
            <person name="Haridas S."/>
            <person name="Chen C."/>
            <person name="Bauer D."/>
            <person name="Andreopoulos W."/>
            <person name="Pangilinan J."/>
            <person name="LaButti K."/>
            <person name="Riley R."/>
            <person name="Lipzen A."/>
            <person name="Clum A."/>
            <person name="Drula E."/>
            <person name="Henrissat B."/>
            <person name="Kohler A."/>
            <person name="Grigoriev I.V."/>
            <person name="Martin F.M."/>
            <person name="Hacquard S."/>
        </authorList>
    </citation>
    <scope>NUCLEOTIDE SEQUENCE</scope>
    <source>
        <strain evidence="2">MPI-CAGE-CH-0230</strain>
    </source>
</reference>
<protein>
    <submittedName>
        <fullName evidence="2">Uncharacterized protein</fullName>
    </submittedName>
</protein>
<sequence length="510" mass="55520">MSVPIGPEDATSIRVTSAPDSLANFSSTYSSQSCRRSLKKIHYHVILPEITPKRFKKLQSSREAAANDAEFTRALVALFTLLSAWEAEEEQNAGEDAASAPALTGVEAGSVSAAEVGTREDTTGIALILSASAPADLDEALHASLRHRHDGPPIWDMRNDFKYLRLDPSILGTAGLPQTRAVTALDLRSEWPRAGRRLHPSVITSLAAALPSMVNVQWDCLMPPRRLEAVRREIRSSLATTLRMAQLDQVTVLKIYLEDGDPRDQRVEPGDFSEEDDNSDDALSVGVGRVLKLPNITHCELSGFWTLDPVTVFAAGVSTGLVFGQALQTVRIESTGTTWRGQWLMTGDEDKASEDEGSEAPTDSDASEAAFDSADSDTSDFAPPGGRAWAREDGDFPQFSFRNRPDDGVFVPHLLPLVSCLPAPEDSSSPALRSLTYVLEMSVAFYVEYYAAGVQSESARMRSVTEEDVSRPRWHLVAMDGVDEEWAVPEHLIRSMESGGAIVSIFGLQS</sequence>
<organism evidence="2 3">
    <name type="scientific">Microdochium trichocladiopsis</name>
    <dbReference type="NCBI Taxonomy" id="1682393"/>
    <lineage>
        <taxon>Eukaryota</taxon>
        <taxon>Fungi</taxon>
        <taxon>Dikarya</taxon>
        <taxon>Ascomycota</taxon>
        <taxon>Pezizomycotina</taxon>
        <taxon>Sordariomycetes</taxon>
        <taxon>Xylariomycetidae</taxon>
        <taxon>Xylariales</taxon>
        <taxon>Microdochiaceae</taxon>
        <taxon>Microdochium</taxon>
    </lineage>
</organism>
<feature type="compositionally biased region" description="Low complexity" evidence="1">
    <location>
        <begin position="363"/>
        <end position="373"/>
    </location>
</feature>
<feature type="region of interest" description="Disordered" evidence="1">
    <location>
        <begin position="261"/>
        <end position="281"/>
    </location>
</feature>